<comment type="caution">
    <text evidence="2">The sequence shown here is derived from an EMBL/GenBank/DDBJ whole genome shotgun (WGS) entry which is preliminary data.</text>
</comment>
<dbReference type="InterPro" id="IPR024705">
    <property type="entry name" value="Ssp411"/>
</dbReference>
<dbReference type="GO" id="GO:0005975">
    <property type="term" value="P:carbohydrate metabolic process"/>
    <property type="evidence" value="ECO:0007669"/>
    <property type="project" value="InterPro"/>
</dbReference>
<proteinExistence type="predicted"/>
<dbReference type="InterPro" id="IPR008928">
    <property type="entry name" value="6-hairpin_glycosidase_sf"/>
</dbReference>
<dbReference type="Pfam" id="PF03190">
    <property type="entry name" value="Thioredox_DsbH"/>
    <property type="match status" value="1"/>
</dbReference>
<organism evidence="2 3">
    <name type="scientific">Zhihengliuella flava</name>
    <dbReference type="NCBI Taxonomy" id="1285193"/>
    <lineage>
        <taxon>Bacteria</taxon>
        <taxon>Bacillati</taxon>
        <taxon>Actinomycetota</taxon>
        <taxon>Actinomycetes</taxon>
        <taxon>Micrococcales</taxon>
        <taxon>Micrococcaceae</taxon>
        <taxon>Zhihengliuella</taxon>
    </lineage>
</organism>
<dbReference type="SUPFAM" id="SSF52833">
    <property type="entry name" value="Thioredoxin-like"/>
    <property type="match status" value="1"/>
</dbReference>
<evidence type="ECO:0000313" key="2">
    <source>
        <dbReference type="EMBL" id="MBG6083992.1"/>
    </source>
</evidence>
<dbReference type="PIRSF" id="PIRSF006402">
    <property type="entry name" value="UCP006402_thioredoxin"/>
    <property type="match status" value="1"/>
</dbReference>
<dbReference type="InterPro" id="IPR036249">
    <property type="entry name" value="Thioredoxin-like_sf"/>
</dbReference>
<keyword evidence="3" id="KW-1185">Reference proteome</keyword>
<accession>A0A931D7T0</accession>
<sequence length="723" mass="76838">MANRLTDARSAYLRAHAHQHVDWWPYGEEAFAEAARRDVPVFLSIGYAACHWCHVMSAEVFDDADLAEALNRHCVAIKVDREEDPDVDAAYMAATQTLTGHGGWPLSVFALPDGRVFHAGTYFPPTPRHGLPAFGQVLAGVHEAWTERRAEVEEQAGHLADYLGGLADSSRDLLGLHVGQASSDSSGRSPAARAAWDGVLAQVEQDERPTGGFAPAPKFPPSSVLDFLLTVAGDDGTNPDLAARAEALAGRTLAALSTSGLYDHVGGGFARYCVDEAWRVPHFEKMLYDNAALLRHTARFAAATSGVTGPQAVGREAILRAARGTAEWLIRELLVRDSEGRPAGFASSLDADTVIEGRRVEGGTYLFSRSELRALAGEHWLTLEPLVDGRSPDAPTAAGRPADDVAATVAFAAPPSGAQWAAWDAVLPALRDARARRPHPARDEKVVASWNGLAVAALAEAGTLLGEPEWNRIAAAVAQYLWHDHVDPQCFRVRRLAYRRAGGMLEDYAGLALAFQAVATHASDAGQGRPGAHVWSERAGHVLEAACGQFGLSGLDLADGPDNSLLRSARGGRAGLEVVDSATPSPVALYASARAAQGAFDADAEAEREAARLVAHARRFGSRAPSSFGTALAVDVRLERAASLAVVGGHAHERRACLRWAALAGITAWASPDVVDAGPALGREKPAGPKGELRAYLCHGHVCAAPVESVEQLEAVRRRARRT</sequence>
<feature type="domain" description="Spermatogenesis-associated protein 20-like TRX" evidence="1">
    <location>
        <begin position="3"/>
        <end position="163"/>
    </location>
</feature>
<evidence type="ECO:0000259" key="1">
    <source>
        <dbReference type="Pfam" id="PF03190"/>
    </source>
</evidence>
<dbReference type="AlphaFoldDB" id="A0A931D7T0"/>
<gene>
    <name evidence="2" type="ORF">IW252_000759</name>
</gene>
<dbReference type="SUPFAM" id="SSF48208">
    <property type="entry name" value="Six-hairpin glycosidases"/>
    <property type="match status" value="1"/>
</dbReference>
<name>A0A931D7T0_9MICC</name>
<evidence type="ECO:0000313" key="3">
    <source>
        <dbReference type="Proteomes" id="UP000625033"/>
    </source>
</evidence>
<reference evidence="2" key="1">
    <citation type="submission" date="2020-11" db="EMBL/GenBank/DDBJ databases">
        <title>Sequencing the genomes of 1000 actinobacteria strains.</title>
        <authorList>
            <person name="Klenk H.-P."/>
        </authorList>
    </citation>
    <scope>NUCLEOTIDE SEQUENCE</scope>
    <source>
        <strain evidence="2">DSM 26152</strain>
    </source>
</reference>
<dbReference type="Gene3D" id="3.40.30.10">
    <property type="entry name" value="Glutaredoxin"/>
    <property type="match status" value="1"/>
</dbReference>
<dbReference type="CDD" id="cd02955">
    <property type="entry name" value="SSP411"/>
    <property type="match status" value="1"/>
</dbReference>
<dbReference type="EMBL" id="JADOTZ010000001">
    <property type="protein sequence ID" value="MBG6083992.1"/>
    <property type="molecule type" value="Genomic_DNA"/>
</dbReference>
<dbReference type="PANTHER" id="PTHR42899:SF1">
    <property type="entry name" value="SPERMATOGENESIS-ASSOCIATED PROTEIN 20"/>
    <property type="match status" value="1"/>
</dbReference>
<dbReference type="PANTHER" id="PTHR42899">
    <property type="entry name" value="SPERMATOGENESIS-ASSOCIATED PROTEIN 20"/>
    <property type="match status" value="1"/>
</dbReference>
<dbReference type="InterPro" id="IPR004879">
    <property type="entry name" value="Ssp411-like_TRX"/>
</dbReference>
<dbReference type="RefSeq" id="WP_196835363.1">
    <property type="nucleotide sequence ID" value="NZ_JADOTZ010000001.1"/>
</dbReference>
<dbReference type="Proteomes" id="UP000625033">
    <property type="component" value="Unassembled WGS sequence"/>
</dbReference>
<protein>
    <submittedName>
        <fullName evidence="2">Uncharacterized protein YyaL (SSP411 family)</fullName>
    </submittedName>
</protein>